<dbReference type="CDD" id="cd06442">
    <property type="entry name" value="DPM1_like"/>
    <property type="match status" value="1"/>
</dbReference>
<dbReference type="Gene3D" id="3.90.550.10">
    <property type="entry name" value="Spore Coat Polysaccharide Biosynthesis Protein SpsA, Chain A"/>
    <property type="match status" value="1"/>
</dbReference>
<dbReference type="PANTHER" id="PTHR43398">
    <property type="entry name" value="DOLICHOL-PHOSPHATE MANNOSYLTRANSFERASE SUBUNIT 1"/>
    <property type="match status" value="1"/>
</dbReference>
<dbReference type="Proteomes" id="UP001428817">
    <property type="component" value="Unassembled WGS sequence"/>
</dbReference>
<keyword evidence="6" id="KW-1185">Reference proteome</keyword>
<evidence type="ECO:0000313" key="6">
    <source>
        <dbReference type="Proteomes" id="UP001428817"/>
    </source>
</evidence>
<dbReference type="EMBL" id="BAABJP010000068">
    <property type="protein sequence ID" value="GAA5175862.1"/>
    <property type="molecule type" value="Genomic_DNA"/>
</dbReference>
<keyword evidence="3" id="KW-0808">Transferase</keyword>
<evidence type="ECO:0000313" key="5">
    <source>
        <dbReference type="EMBL" id="GAA5175862.1"/>
    </source>
</evidence>
<dbReference type="PANTHER" id="PTHR43398:SF1">
    <property type="entry name" value="DOLICHOL-PHOSPHATE MANNOSYLTRANSFERASE SUBUNIT 1"/>
    <property type="match status" value="1"/>
</dbReference>
<sequence length="260" mass="28150">MTDEHRGGDGAELLVVIPTYNERDNLGPIVDRVRAAVPSAHLLVVDDASPDGTGELADQLAAEDPRVRVLHRTGKGGLGRAYVAGFGLALEQGYRVIVQMDADGSHPPETLPDMLSALEKADVVIGSRYVPGGTVVNWPKHREALSRGANLYARLALGARVRDITAGYRVYRREVLSALGLAEVQSQGYCFQIDMAWRAVRAGFRVREVPITFTERERGQSKMSGSIVREALWQVARWGVASRLGLGGGEPEKPKNAVSA</sequence>
<evidence type="ECO:0000259" key="4">
    <source>
        <dbReference type="Pfam" id="PF00535"/>
    </source>
</evidence>
<dbReference type="RefSeq" id="WP_185065605.1">
    <property type="nucleotide sequence ID" value="NZ_BAABJP010000068.1"/>
</dbReference>
<comment type="similarity">
    <text evidence="1">Belongs to the glycosyltransferase 2 family.</text>
</comment>
<protein>
    <submittedName>
        <fullName evidence="5">Polyprenol monophosphomannose synthase</fullName>
    </submittedName>
</protein>
<evidence type="ECO:0000256" key="2">
    <source>
        <dbReference type="ARBA" id="ARBA00022676"/>
    </source>
</evidence>
<proteinExistence type="inferred from homology"/>
<comment type="caution">
    <text evidence="5">The sequence shown here is derived from an EMBL/GenBank/DDBJ whole genome shotgun (WGS) entry which is preliminary data.</text>
</comment>
<keyword evidence="2" id="KW-0328">Glycosyltransferase</keyword>
<dbReference type="InterPro" id="IPR039528">
    <property type="entry name" value="DPM1-like"/>
</dbReference>
<dbReference type="InterPro" id="IPR001173">
    <property type="entry name" value="Glyco_trans_2-like"/>
</dbReference>
<gene>
    <name evidence="5" type="ORF">GCM10023321_82770</name>
</gene>
<dbReference type="Pfam" id="PF00535">
    <property type="entry name" value="Glycos_transf_2"/>
    <property type="match status" value="1"/>
</dbReference>
<dbReference type="InterPro" id="IPR029044">
    <property type="entry name" value="Nucleotide-diphossugar_trans"/>
</dbReference>
<name>A0ABP9RE74_9PSEU</name>
<dbReference type="SUPFAM" id="SSF53448">
    <property type="entry name" value="Nucleotide-diphospho-sugar transferases"/>
    <property type="match status" value="1"/>
</dbReference>
<feature type="domain" description="Glycosyltransferase 2-like" evidence="4">
    <location>
        <begin position="15"/>
        <end position="179"/>
    </location>
</feature>
<organism evidence="5 6">
    <name type="scientific">Pseudonocardia eucalypti</name>
    <dbReference type="NCBI Taxonomy" id="648755"/>
    <lineage>
        <taxon>Bacteria</taxon>
        <taxon>Bacillati</taxon>
        <taxon>Actinomycetota</taxon>
        <taxon>Actinomycetes</taxon>
        <taxon>Pseudonocardiales</taxon>
        <taxon>Pseudonocardiaceae</taxon>
        <taxon>Pseudonocardia</taxon>
    </lineage>
</organism>
<reference evidence="6" key="1">
    <citation type="journal article" date="2019" name="Int. J. Syst. Evol. Microbiol.">
        <title>The Global Catalogue of Microorganisms (GCM) 10K type strain sequencing project: providing services to taxonomists for standard genome sequencing and annotation.</title>
        <authorList>
            <consortium name="The Broad Institute Genomics Platform"/>
            <consortium name="The Broad Institute Genome Sequencing Center for Infectious Disease"/>
            <person name="Wu L."/>
            <person name="Ma J."/>
        </authorList>
    </citation>
    <scope>NUCLEOTIDE SEQUENCE [LARGE SCALE GENOMIC DNA]</scope>
    <source>
        <strain evidence="6">JCM 18303</strain>
    </source>
</reference>
<evidence type="ECO:0000256" key="3">
    <source>
        <dbReference type="ARBA" id="ARBA00022679"/>
    </source>
</evidence>
<accession>A0ABP9RE74</accession>
<evidence type="ECO:0000256" key="1">
    <source>
        <dbReference type="ARBA" id="ARBA00006739"/>
    </source>
</evidence>